<feature type="transmembrane region" description="Helical" evidence="9">
    <location>
        <begin position="31"/>
        <end position="52"/>
    </location>
</feature>
<dbReference type="EMBL" id="CP003789">
    <property type="protein sequence ID" value="AGA64842.1"/>
    <property type="molecule type" value="Genomic_DNA"/>
</dbReference>
<dbReference type="AlphaFoldDB" id="L0EV51"/>
<comment type="subcellular location">
    <subcellularLocation>
        <location evidence="9">Cell inner membrane</location>
        <topology evidence="9">Single-pass membrane protein</topology>
    </subcellularLocation>
    <subcellularLocation>
        <location evidence="1">Membrane</location>
    </subcellularLocation>
</comment>
<name>L0EV51_LIBCB</name>
<protein>
    <recommendedName>
        <fullName evidence="9">Protein translocase subunit SecE</fullName>
    </recommendedName>
</protein>
<gene>
    <name evidence="9" type="primary">secE</name>
    <name evidence="10" type="ordered locus">B488_08500</name>
</gene>
<accession>L0EV51</accession>
<sequence length="68" mass="7925">MYMIYKTNLLVFLKQVKSEVKKVVWPSRNEVLMSVIVVFVMIFLASSFFLVADQLIGWLMRLVLNIGN</sequence>
<evidence type="ECO:0000256" key="8">
    <source>
        <dbReference type="ARBA" id="ARBA00023136"/>
    </source>
</evidence>
<organism evidence="10 11">
    <name type="scientific">Liberibacter crescens (strain BT-1)</name>
    <dbReference type="NCBI Taxonomy" id="1215343"/>
    <lineage>
        <taxon>Bacteria</taxon>
        <taxon>Pseudomonadati</taxon>
        <taxon>Pseudomonadota</taxon>
        <taxon>Alphaproteobacteria</taxon>
        <taxon>Hyphomicrobiales</taxon>
        <taxon>Rhizobiaceae</taxon>
        <taxon>Liberibacter</taxon>
    </lineage>
</organism>
<evidence type="ECO:0000256" key="4">
    <source>
        <dbReference type="ARBA" id="ARBA00022692"/>
    </source>
</evidence>
<dbReference type="InterPro" id="IPR001901">
    <property type="entry name" value="Translocase_SecE/Sec61-g"/>
</dbReference>
<dbReference type="PANTHER" id="PTHR33910">
    <property type="entry name" value="PROTEIN TRANSLOCASE SUBUNIT SECE"/>
    <property type="match status" value="1"/>
</dbReference>
<keyword evidence="7 9" id="KW-0811">Translocation</keyword>
<dbReference type="STRING" id="1215343.B488_08500"/>
<dbReference type="GO" id="GO:0065002">
    <property type="term" value="P:intracellular protein transmembrane transport"/>
    <property type="evidence" value="ECO:0007669"/>
    <property type="project" value="UniProtKB-UniRule"/>
</dbReference>
<dbReference type="KEGG" id="lcc:B488_08500"/>
<evidence type="ECO:0000313" key="10">
    <source>
        <dbReference type="EMBL" id="AGA64842.1"/>
    </source>
</evidence>
<dbReference type="NCBIfam" id="TIGR00964">
    <property type="entry name" value="secE_bact"/>
    <property type="match status" value="1"/>
</dbReference>
<dbReference type="PATRIC" id="fig|1215343.11.peg.876"/>
<evidence type="ECO:0000313" key="11">
    <source>
        <dbReference type="Proteomes" id="UP000010799"/>
    </source>
</evidence>
<dbReference type="GO" id="GO:0009306">
    <property type="term" value="P:protein secretion"/>
    <property type="evidence" value="ECO:0007669"/>
    <property type="project" value="UniProtKB-UniRule"/>
</dbReference>
<evidence type="ECO:0000256" key="9">
    <source>
        <dbReference type="HAMAP-Rule" id="MF_00422"/>
    </source>
</evidence>
<keyword evidence="3 9" id="KW-1003">Cell membrane</keyword>
<keyword evidence="2 9" id="KW-0813">Transport</keyword>
<dbReference type="HAMAP" id="MF_00422">
    <property type="entry name" value="SecE"/>
    <property type="match status" value="1"/>
</dbReference>
<proteinExistence type="inferred from homology"/>
<evidence type="ECO:0000256" key="5">
    <source>
        <dbReference type="ARBA" id="ARBA00022927"/>
    </source>
</evidence>
<keyword evidence="5 9" id="KW-0653">Protein transport</keyword>
<dbReference type="GO" id="GO:0005886">
    <property type="term" value="C:plasma membrane"/>
    <property type="evidence" value="ECO:0007669"/>
    <property type="project" value="UniProtKB-SubCell"/>
</dbReference>
<evidence type="ECO:0000256" key="1">
    <source>
        <dbReference type="ARBA" id="ARBA00004370"/>
    </source>
</evidence>
<dbReference type="Pfam" id="PF00584">
    <property type="entry name" value="SecE"/>
    <property type="match status" value="1"/>
</dbReference>
<evidence type="ECO:0000256" key="3">
    <source>
        <dbReference type="ARBA" id="ARBA00022475"/>
    </source>
</evidence>
<dbReference type="PANTHER" id="PTHR33910:SF1">
    <property type="entry name" value="PROTEIN TRANSLOCASE SUBUNIT SECE"/>
    <property type="match status" value="1"/>
</dbReference>
<evidence type="ECO:0000256" key="6">
    <source>
        <dbReference type="ARBA" id="ARBA00022989"/>
    </source>
</evidence>
<dbReference type="GO" id="GO:0043952">
    <property type="term" value="P:protein transport by the Sec complex"/>
    <property type="evidence" value="ECO:0007669"/>
    <property type="project" value="UniProtKB-UniRule"/>
</dbReference>
<dbReference type="Proteomes" id="UP000010799">
    <property type="component" value="Chromosome"/>
</dbReference>
<keyword evidence="8 9" id="KW-0472">Membrane</keyword>
<dbReference type="GO" id="GO:0006605">
    <property type="term" value="P:protein targeting"/>
    <property type="evidence" value="ECO:0007669"/>
    <property type="project" value="UniProtKB-UniRule"/>
</dbReference>
<dbReference type="GO" id="GO:0008320">
    <property type="term" value="F:protein transmembrane transporter activity"/>
    <property type="evidence" value="ECO:0007669"/>
    <property type="project" value="UniProtKB-UniRule"/>
</dbReference>
<evidence type="ECO:0000256" key="7">
    <source>
        <dbReference type="ARBA" id="ARBA00023010"/>
    </source>
</evidence>
<keyword evidence="9" id="KW-0997">Cell inner membrane</keyword>
<dbReference type="InterPro" id="IPR005807">
    <property type="entry name" value="SecE_bac"/>
</dbReference>
<dbReference type="HOGENOM" id="CLU_113663_4_2_5"/>
<dbReference type="InterPro" id="IPR038379">
    <property type="entry name" value="SecE_sf"/>
</dbReference>
<evidence type="ECO:0000256" key="2">
    <source>
        <dbReference type="ARBA" id="ARBA00022448"/>
    </source>
</evidence>
<comment type="subunit">
    <text evidence="9">Component of the Sec protein translocase complex. Heterotrimer consisting of SecY, SecE and SecG subunits. The heterotrimers can form oligomers, although 1 heterotrimer is thought to be able to translocate proteins. Interacts with the ribosome. Interacts with SecDF, and other proteins may be involved. Interacts with SecA.</text>
</comment>
<keyword evidence="11" id="KW-1185">Reference proteome</keyword>
<keyword evidence="4 9" id="KW-0812">Transmembrane</keyword>
<comment type="function">
    <text evidence="9">Essential subunit of the Sec protein translocation channel SecYEG. Clamps together the 2 halves of SecY. May contact the channel plug during translocation.</text>
</comment>
<dbReference type="RefSeq" id="WP_015273269.1">
    <property type="nucleotide sequence ID" value="NC_019907.1"/>
</dbReference>
<keyword evidence="6 9" id="KW-1133">Transmembrane helix</keyword>
<dbReference type="Gene3D" id="1.20.5.1030">
    <property type="entry name" value="Preprotein translocase secy subunit"/>
    <property type="match status" value="1"/>
</dbReference>
<reference evidence="10 11" key="1">
    <citation type="journal article" date="2012" name="Stand. Genomic Sci.">
        <title>Complete genome sequence of Liberibacter crescens BT-1.</title>
        <authorList>
            <person name="Leonard M.T."/>
            <person name="Fagen J.R."/>
            <person name="Davis-Richardson A.G."/>
            <person name="Davis M.J."/>
            <person name="Triplett E.W."/>
        </authorList>
    </citation>
    <scope>NUCLEOTIDE SEQUENCE [LARGE SCALE GENOMIC DNA]</scope>
    <source>
        <strain evidence="10 11">BT-1</strain>
    </source>
</reference>
<dbReference type="eggNOG" id="COG0690">
    <property type="taxonomic scope" value="Bacteria"/>
</dbReference>
<comment type="similarity">
    <text evidence="9">Belongs to the SecE/SEC61-gamma family.</text>
</comment>